<accession>A0A834FTE6</accession>
<dbReference type="Proteomes" id="UP000646548">
    <property type="component" value="Unassembled WGS sequence"/>
</dbReference>
<feature type="compositionally biased region" description="Basic and acidic residues" evidence="1">
    <location>
        <begin position="11"/>
        <end position="25"/>
    </location>
</feature>
<dbReference type="AlphaFoldDB" id="A0A834FTE6"/>
<protein>
    <submittedName>
        <fullName evidence="2">Uncharacterized protein</fullName>
    </submittedName>
</protein>
<gene>
    <name evidence="2" type="ORF">FQA47_016114</name>
</gene>
<evidence type="ECO:0000313" key="3">
    <source>
        <dbReference type="Proteomes" id="UP000646548"/>
    </source>
</evidence>
<comment type="caution">
    <text evidence="2">The sequence shown here is derived from an EMBL/GenBank/DDBJ whole genome shotgun (WGS) entry which is preliminary data.</text>
</comment>
<feature type="region of interest" description="Disordered" evidence="1">
    <location>
        <begin position="1"/>
        <end position="34"/>
    </location>
</feature>
<dbReference type="EMBL" id="WKFB01000003">
    <property type="protein sequence ID" value="KAF6739820.1"/>
    <property type="molecule type" value="Genomic_DNA"/>
</dbReference>
<organism evidence="2 3">
    <name type="scientific">Oryzias melastigma</name>
    <name type="common">Marine medaka</name>
    <dbReference type="NCBI Taxonomy" id="30732"/>
    <lineage>
        <taxon>Eukaryota</taxon>
        <taxon>Metazoa</taxon>
        <taxon>Chordata</taxon>
        <taxon>Craniata</taxon>
        <taxon>Vertebrata</taxon>
        <taxon>Euteleostomi</taxon>
        <taxon>Actinopterygii</taxon>
        <taxon>Neopterygii</taxon>
        <taxon>Teleostei</taxon>
        <taxon>Neoteleostei</taxon>
        <taxon>Acanthomorphata</taxon>
        <taxon>Ovalentaria</taxon>
        <taxon>Atherinomorphae</taxon>
        <taxon>Beloniformes</taxon>
        <taxon>Adrianichthyidae</taxon>
        <taxon>Oryziinae</taxon>
        <taxon>Oryzias</taxon>
    </lineage>
</organism>
<evidence type="ECO:0000256" key="1">
    <source>
        <dbReference type="SAM" id="MobiDB-lite"/>
    </source>
</evidence>
<reference evidence="2" key="1">
    <citation type="journal article" name="BMC Genomics">
        <title>Long-read sequencing and de novo genome assembly of marine medaka (Oryzias melastigma).</title>
        <authorList>
            <person name="Liang P."/>
            <person name="Saqib H.S.A."/>
            <person name="Ni X."/>
            <person name="Shen Y."/>
        </authorList>
    </citation>
    <scope>NUCLEOTIDE SEQUENCE</scope>
    <source>
        <strain evidence="2">Bigg-433</strain>
    </source>
</reference>
<proteinExistence type="predicted"/>
<sequence>MSVLPLNASAEAEHRTGSRSEHERGYIGGNRGAREPELHVRAGAKKNPPFLAGIPQQMSRSGLCAWTHIVLARTRIKKHADA</sequence>
<evidence type="ECO:0000313" key="2">
    <source>
        <dbReference type="EMBL" id="KAF6739820.1"/>
    </source>
</evidence>
<name>A0A834FTE6_ORYME</name>